<feature type="domain" description="Heterokaryon incompatibility" evidence="2">
    <location>
        <begin position="341"/>
        <end position="498"/>
    </location>
</feature>
<feature type="compositionally biased region" description="Polar residues" evidence="1">
    <location>
        <begin position="1"/>
        <end position="91"/>
    </location>
</feature>
<dbReference type="InterPro" id="IPR010730">
    <property type="entry name" value="HET"/>
</dbReference>
<name>A0A370TMI6_9HELO</name>
<keyword evidence="4" id="KW-1185">Reference proteome</keyword>
<accession>A0A370TMI6</accession>
<dbReference type="PANTHER" id="PTHR33112:SF12">
    <property type="entry name" value="HETEROKARYON INCOMPATIBILITY DOMAIN-CONTAINING PROTEIN"/>
    <property type="match status" value="1"/>
</dbReference>
<feature type="region of interest" description="Disordered" evidence="1">
    <location>
        <begin position="1"/>
        <end position="96"/>
    </location>
</feature>
<dbReference type="AlphaFoldDB" id="A0A370TMI6"/>
<evidence type="ECO:0000256" key="1">
    <source>
        <dbReference type="SAM" id="MobiDB-lite"/>
    </source>
</evidence>
<proteinExistence type="predicted"/>
<protein>
    <recommendedName>
        <fullName evidence="2">Heterokaryon incompatibility domain-containing protein</fullName>
    </recommendedName>
</protein>
<dbReference type="RefSeq" id="XP_031869395.1">
    <property type="nucleotide sequence ID" value="XM_032014714.1"/>
</dbReference>
<evidence type="ECO:0000259" key="2">
    <source>
        <dbReference type="Pfam" id="PF06985"/>
    </source>
</evidence>
<dbReference type="PANTHER" id="PTHR33112">
    <property type="entry name" value="DOMAIN PROTEIN, PUTATIVE-RELATED"/>
    <property type="match status" value="1"/>
</dbReference>
<evidence type="ECO:0000313" key="4">
    <source>
        <dbReference type="Proteomes" id="UP000254866"/>
    </source>
</evidence>
<dbReference type="Pfam" id="PF06985">
    <property type="entry name" value="HET"/>
    <property type="match status" value="1"/>
</dbReference>
<sequence length="907" mass="102934">MDQSPSDNQGGTQLEDMTTYPPNQDPPSTANDNEALSHPNTDSGATDQSIHTNPTPLTSAANTPPNQPNNVESDVPEQSAQDNAASPAQSPQHDRVPMVNRSLQYFRQSAGTPCSRCASMKLTEAKFIISEYSKHQRAPRMAAGSTSDCPLGDLGPDGLGLGPHEFRLGTLAQLHGRREECPFCGLAVSSLNDQCKWFIQNGVKTEEDFYMADVTCFVSWQIDGRIFRRNDNGDIIGSQPCTRRIRLRWEVKAPLEFGELYDTYVVLMAPRNGGKGLFLGRPLKNVKTDAALIRRWIAYCEDSHGEACKPQTQAVPLSKTFFGVIDITEMCLTKLPHGKRYVALSYTWGPKGHSLKTDQKNVRELLKSGGIRNMEILMPRTIKDTIDLVRDLGERYLWVDSLCIIQGSDRSWALNSRVMDQVYGNAYLTICAADGDDARSGLRILNTDPLVADGNAKEQSLSQNISQYSPNVRLMSNQPAENYIRKSVWNTRGWTFQERLLSPRNLIFTAGRMFFQCRCTARSPDIISEDESAGWSIEFKDSPLLMLQELPSRPLSVYKQALELYMARRLTQPKDILAAFTGMGNLICNALGGSLVYGLPSSHFDWALLWEPRDAAFARPSEGGEEFPSWSWCGWKNTPTQVMEYKDQMLAGCEDNLHAWLMRHTWITWYIRDGNGKLRLVWDGKSKTKPTHEESTWKGYHIPHDVDSQTHDKYGRYVERSERENRINKSGIFELILDECPYGVDITGELDLNTDARNSSTERYMPYLQFKTWSAFFRIQEDPLSAGDARDFRRYSILDYKEDWCGTILLNKFWVKLDKQDPNRDLNVPLEFIAISDAKKFSDSEYNAWSHYIPVTRKESSWDLYYVLLIETKSGISKRVGLGKVFKEAFENSCQDEGKQWKEFILG</sequence>
<dbReference type="GeneID" id="43598940"/>
<dbReference type="Proteomes" id="UP000254866">
    <property type="component" value="Unassembled WGS sequence"/>
</dbReference>
<dbReference type="EMBL" id="NPIC01000004">
    <property type="protein sequence ID" value="RDL36739.1"/>
    <property type="molecule type" value="Genomic_DNA"/>
</dbReference>
<reference evidence="3 4" key="1">
    <citation type="journal article" date="2018" name="IMA Fungus">
        <title>IMA Genome-F 9: Draft genome sequence of Annulohypoxylon stygium, Aspergillus mulundensis, Berkeleyomyces basicola (syn. Thielaviopsis basicola), Ceratocystis smalleyi, two Cercospora beticola strains, Coleophoma cylindrospora, Fusarium fracticaudum, Phialophora cf. hyalina, and Morchella septimelata.</title>
        <authorList>
            <person name="Wingfield B.D."/>
            <person name="Bills G.F."/>
            <person name="Dong Y."/>
            <person name="Huang W."/>
            <person name="Nel W.J."/>
            <person name="Swalarsk-Parry B.S."/>
            <person name="Vaghefi N."/>
            <person name="Wilken P.M."/>
            <person name="An Z."/>
            <person name="de Beer Z.W."/>
            <person name="De Vos L."/>
            <person name="Chen L."/>
            <person name="Duong T.A."/>
            <person name="Gao Y."/>
            <person name="Hammerbacher A."/>
            <person name="Kikkert J.R."/>
            <person name="Li Y."/>
            <person name="Li H."/>
            <person name="Li K."/>
            <person name="Li Q."/>
            <person name="Liu X."/>
            <person name="Ma X."/>
            <person name="Naidoo K."/>
            <person name="Pethybridge S.J."/>
            <person name="Sun J."/>
            <person name="Steenkamp E.T."/>
            <person name="van der Nest M.A."/>
            <person name="van Wyk S."/>
            <person name="Wingfield M.J."/>
            <person name="Xiong C."/>
            <person name="Yue Q."/>
            <person name="Zhang X."/>
        </authorList>
    </citation>
    <scope>NUCLEOTIDE SEQUENCE [LARGE SCALE GENOMIC DNA]</scope>
    <source>
        <strain evidence="3 4">BP 5553</strain>
    </source>
</reference>
<comment type="caution">
    <text evidence="3">The sequence shown here is derived from an EMBL/GenBank/DDBJ whole genome shotgun (WGS) entry which is preliminary data.</text>
</comment>
<dbReference type="OrthoDB" id="5135333at2759"/>
<gene>
    <name evidence="3" type="ORF">BP5553_06091</name>
</gene>
<organism evidence="3 4">
    <name type="scientific">Venustampulla echinocandica</name>
    <dbReference type="NCBI Taxonomy" id="2656787"/>
    <lineage>
        <taxon>Eukaryota</taxon>
        <taxon>Fungi</taxon>
        <taxon>Dikarya</taxon>
        <taxon>Ascomycota</taxon>
        <taxon>Pezizomycotina</taxon>
        <taxon>Leotiomycetes</taxon>
        <taxon>Helotiales</taxon>
        <taxon>Pleuroascaceae</taxon>
        <taxon>Venustampulla</taxon>
    </lineage>
</organism>
<evidence type="ECO:0000313" key="3">
    <source>
        <dbReference type="EMBL" id="RDL36739.1"/>
    </source>
</evidence>